<comment type="subcellular location">
    <subcellularLocation>
        <location evidence="1">Membrane</location>
    </subcellularLocation>
</comment>
<keyword evidence="4 5" id="KW-0472">Membrane</keyword>
<dbReference type="GO" id="GO:0006465">
    <property type="term" value="P:signal peptide processing"/>
    <property type="evidence" value="ECO:0007669"/>
    <property type="project" value="InterPro"/>
</dbReference>
<dbReference type="GO" id="GO:0004252">
    <property type="term" value="F:serine-type endopeptidase activity"/>
    <property type="evidence" value="ECO:0007669"/>
    <property type="project" value="InterPro"/>
</dbReference>
<dbReference type="InterPro" id="IPR036286">
    <property type="entry name" value="LexA/Signal_pep-like_sf"/>
</dbReference>
<evidence type="ECO:0000256" key="3">
    <source>
        <dbReference type="ARBA" id="ARBA00022989"/>
    </source>
</evidence>
<dbReference type="PANTHER" id="PTHR10806">
    <property type="entry name" value="SIGNAL PEPTIDASE COMPLEX CATALYTIC SUBUNIT SEC11"/>
    <property type="match status" value="1"/>
</dbReference>
<evidence type="ECO:0000313" key="8">
    <source>
        <dbReference type="Proteomes" id="UP000291831"/>
    </source>
</evidence>
<proteinExistence type="predicted"/>
<feature type="transmembrane region" description="Helical" evidence="5">
    <location>
        <begin position="236"/>
        <end position="253"/>
    </location>
</feature>
<dbReference type="InterPro" id="IPR000223">
    <property type="entry name" value="Pept_S26A_signal_pept_1"/>
</dbReference>
<protein>
    <recommendedName>
        <fullName evidence="6">Peptidase S26 domain-containing protein</fullName>
    </recommendedName>
</protein>
<keyword evidence="2 5" id="KW-0812">Transmembrane</keyword>
<dbReference type="GO" id="GO:0016020">
    <property type="term" value="C:membrane"/>
    <property type="evidence" value="ECO:0007669"/>
    <property type="project" value="UniProtKB-SubCell"/>
</dbReference>
<evidence type="ECO:0000256" key="4">
    <source>
        <dbReference type="ARBA" id="ARBA00023136"/>
    </source>
</evidence>
<dbReference type="SUPFAM" id="SSF51306">
    <property type="entry name" value="LexA/Signal peptidase"/>
    <property type="match status" value="1"/>
</dbReference>
<dbReference type="CDD" id="cd06462">
    <property type="entry name" value="Peptidase_S24_S26"/>
    <property type="match status" value="1"/>
</dbReference>
<dbReference type="Gene3D" id="2.10.109.10">
    <property type="entry name" value="Umud Fragment, subunit A"/>
    <property type="match status" value="1"/>
</dbReference>
<dbReference type="PANTHER" id="PTHR10806:SF6">
    <property type="entry name" value="SIGNAL PEPTIDASE COMPLEX CATALYTIC SUBUNIT SEC11"/>
    <property type="match status" value="1"/>
</dbReference>
<reference evidence="8" key="1">
    <citation type="submission" date="2019-01" db="EMBL/GenBank/DDBJ databases">
        <title>Anaerobic oxidation of ethane by archaea from a marine hydrocarbon seep.</title>
        <authorList>
            <person name="Musat F."/>
        </authorList>
    </citation>
    <scope>NUCLEOTIDE SEQUENCE [LARGE SCALE GENOMIC DNA]</scope>
</reference>
<evidence type="ECO:0000313" key="7">
    <source>
        <dbReference type="EMBL" id="RZB29230.1"/>
    </source>
</evidence>
<evidence type="ECO:0000256" key="1">
    <source>
        <dbReference type="ARBA" id="ARBA00004370"/>
    </source>
</evidence>
<dbReference type="NCBIfam" id="TIGR02228">
    <property type="entry name" value="sigpep_I_arch"/>
    <property type="match status" value="1"/>
</dbReference>
<evidence type="ECO:0000256" key="5">
    <source>
        <dbReference type="SAM" id="Phobius"/>
    </source>
</evidence>
<feature type="transmembrane region" description="Helical" evidence="5">
    <location>
        <begin position="15"/>
        <end position="39"/>
    </location>
</feature>
<name>A0A8B3S1P4_9EURY</name>
<evidence type="ECO:0000256" key="2">
    <source>
        <dbReference type="ARBA" id="ARBA00022692"/>
    </source>
</evidence>
<accession>A0A8B3S1P4</accession>
<organism evidence="7 8">
    <name type="scientific">Candidatus Argoarchaeum ethanivorans</name>
    <dbReference type="NCBI Taxonomy" id="2608793"/>
    <lineage>
        <taxon>Archaea</taxon>
        <taxon>Methanobacteriati</taxon>
        <taxon>Methanobacteriota</taxon>
        <taxon>Stenosarchaea group</taxon>
        <taxon>Methanomicrobia</taxon>
        <taxon>Methanosarcinales</taxon>
        <taxon>Methanosarcinales incertae sedis</taxon>
        <taxon>GOM Arc I cluster</taxon>
        <taxon>Candidatus Argoarchaeum</taxon>
    </lineage>
</organism>
<comment type="caution">
    <text evidence="7">The sequence shown here is derived from an EMBL/GenBank/DDBJ whole genome shotgun (WGS) entry which is preliminary data.</text>
</comment>
<dbReference type="InterPro" id="IPR019533">
    <property type="entry name" value="Peptidase_S26"/>
</dbReference>
<dbReference type="AlphaFoldDB" id="A0A8B3S1P4"/>
<dbReference type="Pfam" id="PF10502">
    <property type="entry name" value="Peptidase_S26"/>
    <property type="match status" value="1"/>
</dbReference>
<keyword evidence="3 5" id="KW-1133">Transmembrane helix</keyword>
<feature type="transmembrane region" description="Helical" evidence="5">
    <location>
        <begin position="89"/>
        <end position="113"/>
    </location>
</feature>
<dbReference type="Proteomes" id="UP000291831">
    <property type="component" value="Unassembled WGS sequence"/>
</dbReference>
<dbReference type="NCBIfam" id="TIGR02227">
    <property type="entry name" value="sigpep_I_bact"/>
    <property type="match status" value="1"/>
</dbReference>
<dbReference type="EMBL" id="RPGO01000030">
    <property type="protein sequence ID" value="RZB29230.1"/>
    <property type="molecule type" value="Genomic_DNA"/>
</dbReference>
<feature type="domain" description="Peptidase S26" evidence="6">
    <location>
        <begin position="93"/>
        <end position="174"/>
    </location>
</feature>
<evidence type="ECO:0000259" key="6">
    <source>
        <dbReference type="Pfam" id="PF10502"/>
    </source>
</evidence>
<dbReference type="InterPro" id="IPR001733">
    <property type="entry name" value="Peptidase_S26B"/>
</dbReference>
<sequence length="257" mass="29224">MSFVEDSIGILLSSFFYLLYINQVLLILFLATLIFFIILRNIHVRNSTFFPNVISTLIKKITYQNQKKSVESRMGHYGELSKRQRVLPVLIPLLITIVIAYIVLNHYVFLAIVTSGSMSPALEVKDLVLIQNLHVNPQQGDIVMFNTKKARMPVIHRVHSVSGDVIKTKGDAVAFPDDWTLKKETIQGEAILFKGEPIIVKNIGEYLLFDSDKVQITKYGSEMHRVSQILKNVKKLGFTIFIICILLYIFLAASSKH</sequence>
<gene>
    <name evidence="7" type="ORF">AEth_01372</name>
</gene>